<gene>
    <name evidence="2" type="ORF">BN2614_LOCUS1</name>
</gene>
<proteinExistence type="predicted"/>
<dbReference type="AlphaFoldDB" id="A0A9X9M593"/>
<sequence>MIEASGLVGPHRAGAPPKSAQEKLLSSRGTDVPSALQAEARGGRQNCTSGKGSSSPSF</sequence>
<evidence type="ECO:0000313" key="2">
    <source>
        <dbReference type="EMBL" id="VCX37100.1"/>
    </source>
</evidence>
<feature type="compositionally biased region" description="Polar residues" evidence="1">
    <location>
        <begin position="45"/>
        <end position="58"/>
    </location>
</feature>
<organism evidence="2 3">
    <name type="scientific">Gulo gulo</name>
    <name type="common">Wolverine</name>
    <name type="synonym">Gluton</name>
    <dbReference type="NCBI Taxonomy" id="48420"/>
    <lineage>
        <taxon>Eukaryota</taxon>
        <taxon>Metazoa</taxon>
        <taxon>Chordata</taxon>
        <taxon>Craniata</taxon>
        <taxon>Vertebrata</taxon>
        <taxon>Euteleostomi</taxon>
        <taxon>Mammalia</taxon>
        <taxon>Eutheria</taxon>
        <taxon>Laurasiatheria</taxon>
        <taxon>Carnivora</taxon>
        <taxon>Caniformia</taxon>
        <taxon>Musteloidea</taxon>
        <taxon>Mustelidae</taxon>
        <taxon>Guloninae</taxon>
        <taxon>Gulo</taxon>
    </lineage>
</organism>
<keyword evidence="3" id="KW-1185">Reference proteome</keyword>
<accession>A0A9X9M593</accession>
<protein>
    <submittedName>
        <fullName evidence="2">Uncharacterized protein</fullName>
    </submittedName>
</protein>
<evidence type="ECO:0000313" key="3">
    <source>
        <dbReference type="Proteomes" id="UP000269945"/>
    </source>
</evidence>
<comment type="caution">
    <text evidence="2">The sequence shown here is derived from an EMBL/GenBank/DDBJ whole genome shotgun (WGS) entry which is preliminary data.</text>
</comment>
<reference evidence="2 3" key="1">
    <citation type="submission" date="2018-10" db="EMBL/GenBank/DDBJ databases">
        <authorList>
            <person name="Ekblom R."/>
            <person name="Jareborg N."/>
        </authorList>
    </citation>
    <scope>NUCLEOTIDE SEQUENCE [LARGE SCALE GENOMIC DNA]</scope>
    <source>
        <tissue evidence="2">Muscle</tissue>
    </source>
</reference>
<name>A0A9X9M593_GULGU</name>
<dbReference type="Proteomes" id="UP000269945">
    <property type="component" value="Unassembled WGS sequence"/>
</dbReference>
<evidence type="ECO:0000256" key="1">
    <source>
        <dbReference type="SAM" id="MobiDB-lite"/>
    </source>
</evidence>
<feature type="region of interest" description="Disordered" evidence="1">
    <location>
        <begin position="1"/>
        <end position="58"/>
    </location>
</feature>
<dbReference type="EMBL" id="CYRY02043019">
    <property type="protein sequence ID" value="VCX37100.1"/>
    <property type="molecule type" value="Genomic_DNA"/>
</dbReference>